<name>A6JQJ0_RAT</name>
<dbReference type="EMBL" id="CH473997">
    <property type="protein sequence ID" value="EDL92097.1"/>
    <property type="molecule type" value="Genomic_DNA"/>
</dbReference>
<gene>
    <name evidence="1" type="primary">RGD1305846_predicted</name>
    <name evidence="1" type="ORF">rCG_55606</name>
</gene>
<organism evidence="1 2">
    <name type="scientific">Rattus norvegicus</name>
    <name type="common">Rat</name>
    <dbReference type="NCBI Taxonomy" id="10116"/>
    <lineage>
        <taxon>Eukaryota</taxon>
        <taxon>Metazoa</taxon>
        <taxon>Chordata</taxon>
        <taxon>Craniata</taxon>
        <taxon>Vertebrata</taxon>
        <taxon>Euteleostomi</taxon>
        <taxon>Mammalia</taxon>
        <taxon>Eutheria</taxon>
        <taxon>Euarchontoglires</taxon>
        <taxon>Glires</taxon>
        <taxon>Rodentia</taxon>
        <taxon>Myomorpha</taxon>
        <taxon>Muroidea</taxon>
        <taxon>Muridae</taxon>
        <taxon>Murinae</taxon>
        <taxon>Rattus</taxon>
    </lineage>
</organism>
<evidence type="ECO:0000313" key="2">
    <source>
        <dbReference type="Proteomes" id="UP000234681"/>
    </source>
</evidence>
<accession>A6JQJ0</accession>
<dbReference type="Proteomes" id="UP000234681">
    <property type="component" value="Chromosome 9"/>
</dbReference>
<evidence type="ECO:0000313" key="1">
    <source>
        <dbReference type="EMBL" id="EDL92097.1"/>
    </source>
</evidence>
<sequence>MLTTMGTPYGCVHWSACQAIWNCTQDCSVFIGYAIVLLSSSSEAILFNVVNCLKPNVFSNWGMFVLDDVISFPKTHPRCLSSFIDKI</sequence>
<reference evidence="1 2" key="1">
    <citation type="submission" date="2005-09" db="EMBL/GenBank/DDBJ databases">
        <authorList>
            <person name="Mural R.J."/>
            <person name="Li P.W."/>
            <person name="Adams M.D."/>
            <person name="Amanatides P.G."/>
            <person name="Baden-Tillson H."/>
            <person name="Barnstead M."/>
            <person name="Chin S.H."/>
            <person name="Dew I."/>
            <person name="Evans C.A."/>
            <person name="Ferriera S."/>
            <person name="Flanigan M."/>
            <person name="Fosler C."/>
            <person name="Glodek A."/>
            <person name="Gu Z."/>
            <person name="Holt R.A."/>
            <person name="Jennings D."/>
            <person name="Kraft C.L."/>
            <person name="Lu F."/>
            <person name="Nguyen T."/>
            <person name="Nusskern D.R."/>
            <person name="Pfannkoch C.M."/>
            <person name="Sitter C."/>
            <person name="Sutton G.G."/>
            <person name="Venter J.C."/>
            <person name="Wang Z."/>
            <person name="Woodage T."/>
            <person name="Zheng X.H."/>
            <person name="Zhong F."/>
        </authorList>
    </citation>
    <scope>NUCLEOTIDE SEQUENCE [LARGE SCALE GENOMIC DNA]</scope>
    <source>
        <strain>BN</strain>
        <strain evidence="2">Sprague-Dawley</strain>
    </source>
</reference>
<dbReference type="AlphaFoldDB" id="A6JQJ0"/>
<protein>
    <submittedName>
        <fullName evidence="1">Uncharacterized protein RGD1305846_predicted</fullName>
    </submittedName>
</protein>
<proteinExistence type="predicted"/>